<comment type="catalytic activity">
    <reaction evidence="2">
        <text>2 GTP = 3',3'-c-di-GMP + 2 diphosphate</text>
        <dbReference type="Rhea" id="RHEA:24898"/>
        <dbReference type="ChEBI" id="CHEBI:33019"/>
        <dbReference type="ChEBI" id="CHEBI:37565"/>
        <dbReference type="ChEBI" id="CHEBI:58805"/>
        <dbReference type="EC" id="2.7.7.65"/>
    </reaction>
</comment>
<sequence length="581" mass="63645">MVGWLIKALGALLLVSVGFLPAAANAREEMRSACSATTVGAVNTSKPEVPPVDRWVCDQTRYTGTPPVAWLFFTPEDFSAQRTMPTHFVTDIGRFESLTLIAMGPDGPLRSRSYRMADVSHFVNGPKFALPMPDMLAATGLVVAIEKPWTPVLMSQARLQARHGEHDILGWSDNAVLALALLAGFLAVPLIYNAAFYRLLRERFVLWMLANEMALLALVVVSSGLYHRVIDISMAPTAFLSAIAKVGPLVFATGYFVTYLERPALSDFMRKVLMRTALATAIVGVVFCLVIPALRPMGSVVLLIVPLPLIAAIVVAMVRAWQAGSRAIRGLIATWAPLMAATAAVVVRGSGLGVTGHVVDATIYAGILFHAMAASIAVIHRMEVMRRERERVNARLDALSNLIDLDPLTGIFNRRALEQRFAELRSSGFHALAVVDLDHFKRINDRFGHTTGDRVLQEVAAVLASDKDALAFRMGGEEFVVMLKGPQMQQRAEQLRRAITIRVANEVDGIDTPVTASMGLVESPPGGASTMRQLYGQADRLLYEAKYSGRNRLISERIQVFEPPSRQRRLKDRRAAERRAG</sequence>
<dbReference type="OrthoDB" id="9759607at2"/>
<feature type="transmembrane region" description="Helical" evidence="3">
    <location>
        <begin position="204"/>
        <end position="226"/>
    </location>
</feature>
<feature type="transmembrane region" description="Helical" evidence="3">
    <location>
        <begin position="238"/>
        <end position="260"/>
    </location>
</feature>
<dbReference type="SUPFAM" id="SSF55073">
    <property type="entry name" value="Nucleotide cyclase"/>
    <property type="match status" value="1"/>
</dbReference>
<feature type="signal peptide" evidence="4">
    <location>
        <begin position="1"/>
        <end position="26"/>
    </location>
</feature>
<dbReference type="GO" id="GO:0005886">
    <property type="term" value="C:plasma membrane"/>
    <property type="evidence" value="ECO:0007669"/>
    <property type="project" value="TreeGrafter"/>
</dbReference>
<dbReference type="PROSITE" id="PS50887">
    <property type="entry name" value="GGDEF"/>
    <property type="match status" value="1"/>
</dbReference>
<feature type="transmembrane region" description="Helical" evidence="3">
    <location>
        <begin position="272"/>
        <end position="294"/>
    </location>
</feature>
<keyword evidence="3" id="KW-0812">Transmembrane</keyword>
<keyword evidence="4" id="KW-0732">Signal</keyword>
<feature type="chain" id="PRO_5019429903" description="diguanylate cyclase" evidence="4">
    <location>
        <begin position="27"/>
        <end position="581"/>
    </location>
</feature>
<dbReference type="InterPro" id="IPR029787">
    <property type="entry name" value="Nucleotide_cyclase"/>
</dbReference>
<feature type="transmembrane region" description="Helical" evidence="3">
    <location>
        <begin position="361"/>
        <end position="379"/>
    </location>
</feature>
<dbReference type="InterPro" id="IPR000160">
    <property type="entry name" value="GGDEF_dom"/>
</dbReference>
<keyword evidence="3" id="KW-1133">Transmembrane helix</keyword>
<dbReference type="SMART" id="SM00267">
    <property type="entry name" value="GGDEF"/>
    <property type="match status" value="1"/>
</dbReference>
<dbReference type="EMBL" id="RXOL01000002">
    <property type="protein sequence ID" value="RVQ67786.1"/>
    <property type="molecule type" value="Genomic_DNA"/>
</dbReference>
<dbReference type="Gene3D" id="3.30.70.270">
    <property type="match status" value="1"/>
</dbReference>
<name>A0A437GYQ5_9SPHN</name>
<reference evidence="6 7" key="1">
    <citation type="submission" date="2018-12" db="EMBL/GenBank/DDBJ databases">
        <title>Croceicoccus ponticola sp. nov., a lipolytic bacterium isolated from seawater.</title>
        <authorList>
            <person name="Yoon J.-H."/>
        </authorList>
    </citation>
    <scope>NUCLEOTIDE SEQUENCE [LARGE SCALE GENOMIC DNA]</scope>
    <source>
        <strain evidence="6 7">GM-16</strain>
    </source>
</reference>
<keyword evidence="3" id="KW-0472">Membrane</keyword>
<organism evidence="6 7">
    <name type="scientific">Croceicoccus ponticola</name>
    <dbReference type="NCBI Taxonomy" id="2217664"/>
    <lineage>
        <taxon>Bacteria</taxon>
        <taxon>Pseudomonadati</taxon>
        <taxon>Pseudomonadota</taxon>
        <taxon>Alphaproteobacteria</taxon>
        <taxon>Sphingomonadales</taxon>
        <taxon>Erythrobacteraceae</taxon>
        <taxon>Croceicoccus</taxon>
    </lineage>
</organism>
<feature type="transmembrane region" description="Helical" evidence="3">
    <location>
        <begin position="330"/>
        <end position="349"/>
    </location>
</feature>
<dbReference type="InterPro" id="IPR050469">
    <property type="entry name" value="Diguanylate_Cyclase"/>
</dbReference>
<dbReference type="RefSeq" id="WP_127612298.1">
    <property type="nucleotide sequence ID" value="NZ_RXOL01000002.1"/>
</dbReference>
<evidence type="ECO:0000256" key="4">
    <source>
        <dbReference type="SAM" id="SignalP"/>
    </source>
</evidence>
<dbReference type="GO" id="GO:1902201">
    <property type="term" value="P:negative regulation of bacterial-type flagellum-dependent cell motility"/>
    <property type="evidence" value="ECO:0007669"/>
    <property type="project" value="TreeGrafter"/>
</dbReference>
<dbReference type="CDD" id="cd01949">
    <property type="entry name" value="GGDEF"/>
    <property type="match status" value="1"/>
</dbReference>
<evidence type="ECO:0000259" key="5">
    <source>
        <dbReference type="PROSITE" id="PS50887"/>
    </source>
</evidence>
<dbReference type="NCBIfam" id="TIGR00254">
    <property type="entry name" value="GGDEF"/>
    <property type="match status" value="1"/>
</dbReference>
<proteinExistence type="predicted"/>
<evidence type="ECO:0000256" key="1">
    <source>
        <dbReference type="ARBA" id="ARBA00012528"/>
    </source>
</evidence>
<dbReference type="Proteomes" id="UP000283003">
    <property type="component" value="Unassembled WGS sequence"/>
</dbReference>
<dbReference type="InterPro" id="IPR043128">
    <property type="entry name" value="Rev_trsase/Diguanyl_cyclase"/>
</dbReference>
<dbReference type="EC" id="2.7.7.65" evidence="1"/>
<dbReference type="GO" id="GO:0052621">
    <property type="term" value="F:diguanylate cyclase activity"/>
    <property type="evidence" value="ECO:0007669"/>
    <property type="project" value="UniProtKB-EC"/>
</dbReference>
<dbReference type="Pfam" id="PF00990">
    <property type="entry name" value="GGDEF"/>
    <property type="match status" value="1"/>
</dbReference>
<keyword evidence="7" id="KW-1185">Reference proteome</keyword>
<feature type="transmembrane region" description="Helical" evidence="3">
    <location>
        <begin position="300"/>
        <end position="318"/>
    </location>
</feature>
<gene>
    <name evidence="6" type="ORF">EKN06_07650</name>
</gene>
<dbReference type="PANTHER" id="PTHR45138">
    <property type="entry name" value="REGULATORY COMPONENTS OF SENSORY TRANSDUCTION SYSTEM"/>
    <property type="match status" value="1"/>
</dbReference>
<dbReference type="PANTHER" id="PTHR45138:SF9">
    <property type="entry name" value="DIGUANYLATE CYCLASE DGCM-RELATED"/>
    <property type="match status" value="1"/>
</dbReference>
<accession>A0A437GYQ5</accession>
<dbReference type="AlphaFoldDB" id="A0A437GYQ5"/>
<dbReference type="Pfam" id="PF07695">
    <property type="entry name" value="7TMR-DISM_7TM"/>
    <property type="match status" value="1"/>
</dbReference>
<protein>
    <recommendedName>
        <fullName evidence="1">diguanylate cyclase</fullName>
        <ecNumber evidence="1">2.7.7.65</ecNumber>
    </recommendedName>
</protein>
<comment type="caution">
    <text evidence="6">The sequence shown here is derived from an EMBL/GenBank/DDBJ whole genome shotgun (WGS) entry which is preliminary data.</text>
</comment>
<dbReference type="GO" id="GO:0043709">
    <property type="term" value="P:cell adhesion involved in single-species biofilm formation"/>
    <property type="evidence" value="ECO:0007669"/>
    <property type="project" value="TreeGrafter"/>
</dbReference>
<evidence type="ECO:0000313" key="7">
    <source>
        <dbReference type="Proteomes" id="UP000283003"/>
    </source>
</evidence>
<feature type="domain" description="GGDEF" evidence="5">
    <location>
        <begin position="428"/>
        <end position="558"/>
    </location>
</feature>
<evidence type="ECO:0000256" key="3">
    <source>
        <dbReference type="SAM" id="Phobius"/>
    </source>
</evidence>
<evidence type="ECO:0000256" key="2">
    <source>
        <dbReference type="ARBA" id="ARBA00034247"/>
    </source>
</evidence>
<feature type="transmembrane region" description="Helical" evidence="3">
    <location>
        <begin position="175"/>
        <end position="192"/>
    </location>
</feature>
<evidence type="ECO:0000313" key="6">
    <source>
        <dbReference type="EMBL" id="RVQ67786.1"/>
    </source>
</evidence>
<dbReference type="InterPro" id="IPR011623">
    <property type="entry name" value="7TMR_DISM_rcpt_extracell_dom1"/>
</dbReference>